<evidence type="ECO:0000313" key="1">
    <source>
        <dbReference type="EMBL" id="GMI63321.1"/>
    </source>
</evidence>
<evidence type="ECO:0000313" key="2">
    <source>
        <dbReference type="Proteomes" id="UP001165190"/>
    </source>
</evidence>
<keyword evidence="2" id="KW-1185">Reference proteome</keyword>
<accession>A0A9W7LGK2</accession>
<dbReference type="EMBL" id="BSYR01000001">
    <property type="protein sequence ID" value="GMI63321.1"/>
    <property type="molecule type" value="Genomic_DNA"/>
</dbReference>
<name>A0A9W7LGK2_HIBTR</name>
<sequence>MNAFAEFIDDLEPIDLPAHGENFTWSNLKEHPSFSILDRFLISPEFVSLWPFLFQKSYQGGFPITIQSYSMLTPYNWAPIPFKWFDNWVGDKTLDGNIQGLCNTAKGERIMPILRKCKVVAKDRVNEQ</sequence>
<comment type="caution">
    <text evidence="1">The sequence shown here is derived from an EMBL/GenBank/DDBJ whole genome shotgun (WGS) entry which is preliminary data.</text>
</comment>
<dbReference type="AlphaFoldDB" id="A0A9W7LGK2"/>
<protein>
    <submittedName>
        <fullName evidence="1">Uncharacterized protein</fullName>
    </submittedName>
</protein>
<dbReference type="OrthoDB" id="692400at2759"/>
<gene>
    <name evidence="1" type="ORF">HRI_000001400</name>
</gene>
<organism evidence="1 2">
    <name type="scientific">Hibiscus trionum</name>
    <name type="common">Flower of an hour</name>
    <dbReference type="NCBI Taxonomy" id="183268"/>
    <lineage>
        <taxon>Eukaryota</taxon>
        <taxon>Viridiplantae</taxon>
        <taxon>Streptophyta</taxon>
        <taxon>Embryophyta</taxon>
        <taxon>Tracheophyta</taxon>
        <taxon>Spermatophyta</taxon>
        <taxon>Magnoliopsida</taxon>
        <taxon>eudicotyledons</taxon>
        <taxon>Gunneridae</taxon>
        <taxon>Pentapetalae</taxon>
        <taxon>rosids</taxon>
        <taxon>malvids</taxon>
        <taxon>Malvales</taxon>
        <taxon>Malvaceae</taxon>
        <taxon>Malvoideae</taxon>
        <taxon>Hibiscus</taxon>
    </lineage>
</organism>
<dbReference type="Proteomes" id="UP001165190">
    <property type="component" value="Unassembled WGS sequence"/>
</dbReference>
<reference evidence="1" key="1">
    <citation type="submission" date="2023-05" db="EMBL/GenBank/DDBJ databases">
        <title>Genome and transcriptome analyses reveal genes involved in the formation of fine ridges on petal epidermal cells in Hibiscus trionum.</title>
        <authorList>
            <person name="Koshimizu S."/>
            <person name="Masuda S."/>
            <person name="Ishii T."/>
            <person name="Shirasu K."/>
            <person name="Hoshino A."/>
            <person name="Arita M."/>
        </authorList>
    </citation>
    <scope>NUCLEOTIDE SEQUENCE</scope>
    <source>
        <strain evidence="1">Hamamatsu line</strain>
    </source>
</reference>
<proteinExistence type="predicted"/>